<proteinExistence type="predicted"/>
<feature type="domain" description="Cysteine-rich protective antigen 6 bladed" evidence="2">
    <location>
        <begin position="36"/>
        <end position="357"/>
    </location>
</feature>
<dbReference type="Pfam" id="PF18638">
    <property type="entry name" value="CyRPA"/>
    <property type="match status" value="1"/>
</dbReference>
<reference evidence="3 4" key="1">
    <citation type="submission" date="2017-05" db="EMBL/GenBank/DDBJ databases">
        <title>PacBio assembly of a Plasmodium knowlesi genome sequence with Hi-C correction and manual annotation of the SICAvar gene family.</title>
        <authorList>
            <person name="Lapp S.A."/>
            <person name="Geraldo J.A."/>
            <person name="Chien J.-T."/>
            <person name="Ay F."/>
            <person name="Pakala S.B."/>
            <person name="Batugedara G."/>
            <person name="Humphrey J.C."/>
            <person name="Debarry J.D."/>
            <person name="Le Roch K.G."/>
            <person name="Galinski M.R."/>
            <person name="Kissinger J.C."/>
        </authorList>
    </citation>
    <scope>NUCLEOTIDE SEQUENCE [LARGE SCALE GENOMIC DNA]</scope>
    <source>
        <strain evidence="4">Malayan Strain Pk1 (A+)</strain>
    </source>
</reference>
<evidence type="ECO:0000259" key="2">
    <source>
        <dbReference type="Pfam" id="PF18638"/>
    </source>
</evidence>
<name>A0A1Y3DT59_PLAKN</name>
<evidence type="ECO:0000313" key="4">
    <source>
        <dbReference type="Proteomes" id="UP000195012"/>
    </source>
</evidence>
<evidence type="ECO:0000313" key="3">
    <source>
        <dbReference type="EMBL" id="OTN67963.1"/>
    </source>
</evidence>
<dbReference type="AlphaFoldDB" id="A0A1Y3DT59"/>
<dbReference type="Proteomes" id="UP000195012">
    <property type="component" value="Unassembled WGS sequence"/>
</dbReference>
<keyword evidence="1" id="KW-0732">Signal</keyword>
<feature type="signal peptide" evidence="1">
    <location>
        <begin position="1"/>
        <end position="22"/>
    </location>
</feature>
<feature type="chain" id="PRO_5010989730" evidence="1">
    <location>
        <begin position="23"/>
        <end position="366"/>
    </location>
</feature>
<dbReference type="VEuPathDB" id="PlasmoDB:PKNOH_S04368600"/>
<dbReference type="PROSITE" id="PS51257">
    <property type="entry name" value="PROKAR_LIPOPROTEIN"/>
    <property type="match status" value="1"/>
</dbReference>
<protein>
    <submittedName>
        <fullName evidence="3">Putative Cysteine-rich protective antigen</fullName>
    </submittedName>
</protein>
<dbReference type="VEuPathDB" id="PlasmoDB:PKNH_0515800"/>
<dbReference type="VEuPathDB" id="PlasmoDB:PKA1H_050021500"/>
<dbReference type="EMBL" id="NETL01000018">
    <property type="protein sequence ID" value="OTN67963.1"/>
    <property type="molecule type" value="Genomic_DNA"/>
</dbReference>
<dbReference type="eggNOG" id="ENOG502QY3M">
    <property type="taxonomic scope" value="Eukaryota"/>
</dbReference>
<dbReference type="SMR" id="A0A1Y3DT59"/>
<organism evidence="3 4">
    <name type="scientific">Plasmodium knowlesi</name>
    <dbReference type="NCBI Taxonomy" id="5850"/>
    <lineage>
        <taxon>Eukaryota</taxon>
        <taxon>Sar</taxon>
        <taxon>Alveolata</taxon>
        <taxon>Apicomplexa</taxon>
        <taxon>Aconoidasida</taxon>
        <taxon>Haemosporida</taxon>
        <taxon>Plasmodiidae</taxon>
        <taxon>Plasmodium</taxon>
        <taxon>Plasmodium (Plasmodium)</taxon>
    </lineage>
</organism>
<accession>A0A1Y3DT59</accession>
<evidence type="ECO:0000256" key="1">
    <source>
        <dbReference type="SAM" id="SignalP"/>
    </source>
</evidence>
<sequence length="366" mass="42566">MIVAKIAILFFFLLSCPTYLTTNEESKQVIILNDEITTITSPVHCIADTYFIFRNELYKICIQHVNKGRTEIHVIVQKKAKNKWETKQKLFEDKMWFHLPFVFNFVQNDEIIILVCRYKGMTKGEGVACDRWSSTTGTNYNKGNINIDAQALTKMNLDSYASFPIPIKDKAIIHICGVHSYEYQNVNQNNFISCLASEDKGTTWGDIKIHIYYDQFQEGVPYFYLRPLVFNDEFGFYLYSRISSNNADRGGKYMKCILNPTNSRNKEYTFKCTNVNLIKEDKSLQNITKLNGYYVTSYAKKNNFNECYLYYTENNAIVVKPKVQNYELNGCYGGSFVKFNESKALFIYSTGHGVQNIHTLHYARYE</sequence>
<comment type="caution">
    <text evidence="3">The sequence shown here is derived from an EMBL/GenBank/DDBJ whole genome shotgun (WGS) entry which is preliminary data.</text>
</comment>
<dbReference type="OrthoDB" id="380483at2759"/>
<dbReference type="InterPro" id="IPR041396">
    <property type="entry name" value="CyRPA"/>
</dbReference>
<gene>
    <name evidence="3" type="primary">CyRPA</name>
    <name evidence="3" type="ORF">PKNOH_S04368600</name>
</gene>
<dbReference type="OMA" id="ECYLYYT"/>